<evidence type="ECO:0000256" key="2">
    <source>
        <dbReference type="PROSITE-ProRule" id="PRU00335"/>
    </source>
</evidence>
<reference evidence="4 5" key="1">
    <citation type="submission" date="2020-04" db="EMBL/GenBank/DDBJ databases">
        <title>MicrobeNet Type strains.</title>
        <authorList>
            <person name="Nicholson A.C."/>
        </authorList>
    </citation>
    <scope>NUCLEOTIDE SEQUENCE [LARGE SCALE GENOMIC DNA]</scope>
    <source>
        <strain evidence="4 5">ATCC BAA-788</strain>
    </source>
</reference>
<sequence>MTGGGTAKGARRRDLIAAAAAAVVLEQGPAGLSHRAVAARAGVPLAATTYYFRDLDELAAQAGTALVDRWAEHARQVQDRVRADPGAPDPAEALAAALLPPGGDAAVRAHHEQLLALGRNPVLAAAVGAARARLDAVLAELVTVLLAGVTARPADPALVLAVVDGAVVAAASEGRPVRAHTRELLAVLIDALRPPGPHPLP</sequence>
<evidence type="ECO:0000313" key="5">
    <source>
        <dbReference type="Proteomes" id="UP000581206"/>
    </source>
</evidence>
<name>A0A7X6KSS1_9CELL</name>
<feature type="domain" description="HTH tetR-type" evidence="3">
    <location>
        <begin position="10"/>
        <end position="70"/>
    </location>
</feature>
<keyword evidence="1 2" id="KW-0238">DNA-binding</keyword>
<proteinExistence type="predicted"/>
<evidence type="ECO:0000256" key="1">
    <source>
        <dbReference type="ARBA" id="ARBA00023125"/>
    </source>
</evidence>
<dbReference type="Gene3D" id="1.10.357.10">
    <property type="entry name" value="Tetracycline Repressor, domain 2"/>
    <property type="match status" value="1"/>
</dbReference>
<dbReference type="SUPFAM" id="SSF46689">
    <property type="entry name" value="Homeodomain-like"/>
    <property type="match status" value="1"/>
</dbReference>
<comment type="caution">
    <text evidence="4">The sequence shown here is derived from an EMBL/GenBank/DDBJ whole genome shotgun (WGS) entry which is preliminary data.</text>
</comment>
<dbReference type="RefSeq" id="WP_168628685.1">
    <property type="nucleotide sequence ID" value="NZ_BONL01000009.1"/>
</dbReference>
<protein>
    <submittedName>
        <fullName evidence="4">TetR family transcriptional regulator</fullName>
    </submittedName>
</protein>
<evidence type="ECO:0000259" key="3">
    <source>
        <dbReference type="PROSITE" id="PS50977"/>
    </source>
</evidence>
<dbReference type="AlphaFoldDB" id="A0A7X6KSS1"/>
<dbReference type="Proteomes" id="UP000581206">
    <property type="component" value="Unassembled WGS sequence"/>
</dbReference>
<organism evidence="4 5">
    <name type="scientific">Cellulomonas denverensis</name>
    <dbReference type="NCBI Taxonomy" id="264297"/>
    <lineage>
        <taxon>Bacteria</taxon>
        <taxon>Bacillati</taxon>
        <taxon>Actinomycetota</taxon>
        <taxon>Actinomycetes</taxon>
        <taxon>Micrococcales</taxon>
        <taxon>Cellulomonadaceae</taxon>
        <taxon>Cellulomonas</taxon>
    </lineage>
</organism>
<dbReference type="GO" id="GO:0003677">
    <property type="term" value="F:DNA binding"/>
    <property type="evidence" value="ECO:0007669"/>
    <property type="project" value="UniProtKB-UniRule"/>
</dbReference>
<dbReference type="PROSITE" id="PS50977">
    <property type="entry name" value="HTH_TETR_2"/>
    <property type="match status" value="1"/>
</dbReference>
<feature type="DNA-binding region" description="H-T-H motif" evidence="2">
    <location>
        <begin position="33"/>
        <end position="52"/>
    </location>
</feature>
<dbReference type="InterPro" id="IPR009057">
    <property type="entry name" value="Homeodomain-like_sf"/>
</dbReference>
<gene>
    <name evidence="4" type="ORF">HGA03_02945</name>
</gene>
<dbReference type="EMBL" id="JAAXOX010000001">
    <property type="protein sequence ID" value="NKY21616.1"/>
    <property type="molecule type" value="Genomic_DNA"/>
</dbReference>
<dbReference type="InterPro" id="IPR001647">
    <property type="entry name" value="HTH_TetR"/>
</dbReference>
<keyword evidence="5" id="KW-1185">Reference proteome</keyword>
<evidence type="ECO:0000313" key="4">
    <source>
        <dbReference type="EMBL" id="NKY21616.1"/>
    </source>
</evidence>
<accession>A0A7X6KSS1</accession>